<feature type="transmembrane region" description="Helical" evidence="10">
    <location>
        <begin position="321"/>
        <end position="339"/>
    </location>
</feature>
<dbReference type="OrthoDB" id="9986677at2759"/>
<feature type="transmembrane region" description="Helical" evidence="10">
    <location>
        <begin position="741"/>
        <end position="763"/>
    </location>
</feature>
<evidence type="ECO:0000313" key="12">
    <source>
        <dbReference type="Proteomes" id="UP000799302"/>
    </source>
</evidence>
<keyword evidence="7 10" id="KW-1133">Transmembrane helix</keyword>
<dbReference type="NCBIfam" id="TIGR00728">
    <property type="entry name" value="OPT_sfam"/>
    <property type="match status" value="1"/>
</dbReference>
<evidence type="ECO:0000313" key="11">
    <source>
        <dbReference type="EMBL" id="KAF2664244.1"/>
    </source>
</evidence>
<comment type="similarity">
    <text evidence="2">Belongs to the oligopeptide OPT transporter family.</text>
</comment>
<sequence length="805" mass="90805">MRWRQKLSKSQNAVADSNRSQLEPDIPDQARISSEEKTATTHDTEIIGKNHQLDSISPLDQVEAPKYTANDGNKESILQARHEFLDDSPYEEVRAAVSNTDDGSIANTIRAWILGILFVTVVAAINMLLSMRQPAITIPTVVVILLVYPVGEIWARTVPMRKFRTFGIEWTLNSGPWTIKEHTVVTLMANVTSGYPYSTNALEALQAKSLYNHNMGWGFALLFTLSSQVIGISLAGLYRRFTVWPASLIWPGNFSTTSLLYTLHDKSKADPTTTNGWIISRYRYFFYVCSGMFLYYWFPGVIWQGLSVFAFITWIKPNDVVINQLFGGFTGLSLIPITFDFTYINNYLQNPLLSPWPSHFNTLIGLIIFVVVSTLGIAYTGSLYSEYLPINTSRTYDNTGNRYDVKRILTADFQFDEAKYKKYSPMFLAPTFALNYGLSFASLMAAIVHTTIFHRREIATRLKNSRAEEPDIHMRLVAKYPEVPEWWYGALWLCSTAFGLAAVLAYPTQLPWWAFIVSCLIALIFILPLCLIQGVTNIQLALNVLSPYLAGYLLPGRPIGVMLFKVFSTIVVGNAQVFTSDLKLAHYMKIPPRTTFSVQIVAIIWSVFVQIATMNWVLANIPLACDPKQESHFTCPNGSTFFSSSIVWGVIGPARMFGPGSIYRPILWFWLLGALLPIAFCLLTKKFPRSFVRHLNAPVMLGAMGWLPPATPLNFSSWAIVGLIFNYWVRRRWSGWWKTYNYITAAALDTGLVLCTIVIFFAITLPGAKPPKWWGNTTVMETMDQLGTAVRIKLPEGEKFGPKTW</sequence>
<keyword evidence="3" id="KW-0813">Transport</keyword>
<feature type="transmembrane region" description="Helical" evidence="10">
    <location>
        <begin position="284"/>
        <end position="315"/>
    </location>
</feature>
<dbReference type="GO" id="GO:0016020">
    <property type="term" value="C:membrane"/>
    <property type="evidence" value="ECO:0007669"/>
    <property type="project" value="UniProtKB-SubCell"/>
</dbReference>
<protein>
    <submittedName>
        <fullName evidence="11">OPT family small oligopeptide transporter</fullName>
    </submittedName>
</protein>
<dbReference type="GO" id="GO:0015031">
    <property type="term" value="P:protein transport"/>
    <property type="evidence" value="ECO:0007669"/>
    <property type="project" value="UniProtKB-KW"/>
</dbReference>
<evidence type="ECO:0000256" key="7">
    <source>
        <dbReference type="ARBA" id="ARBA00022989"/>
    </source>
</evidence>
<keyword evidence="8 10" id="KW-0472">Membrane</keyword>
<comment type="subcellular location">
    <subcellularLocation>
        <location evidence="1">Membrane</location>
        <topology evidence="1">Multi-pass membrane protein</topology>
    </subcellularLocation>
</comment>
<dbReference type="EMBL" id="MU004243">
    <property type="protein sequence ID" value="KAF2664244.1"/>
    <property type="molecule type" value="Genomic_DNA"/>
</dbReference>
<evidence type="ECO:0000256" key="3">
    <source>
        <dbReference type="ARBA" id="ARBA00022448"/>
    </source>
</evidence>
<evidence type="ECO:0000256" key="8">
    <source>
        <dbReference type="ARBA" id="ARBA00023136"/>
    </source>
</evidence>
<feature type="transmembrane region" description="Helical" evidence="10">
    <location>
        <begin position="600"/>
        <end position="618"/>
    </location>
</feature>
<keyword evidence="12" id="KW-1185">Reference proteome</keyword>
<feature type="transmembrane region" description="Helical" evidence="10">
    <location>
        <begin position="244"/>
        <end position="263"/>
    </location>
</feature>
<dbReference type="Proteomes" id="UP000799302">
    <property type="component" value="Unassembled WGS sequence"/>
</dbReference>
<feature type="transmembrane region" description="Helical" evidence="10">
    <location>
        <begin position="486"/>
        <end position="506"/>
    </location>
</feature>
<accession>A0A6A6TZZ6</accession>
<feature type="region of interest" description="Disordered" evidence="9">
    <location>
        <begin position="1"/>
        <end position="47"/>
    </location>
</feature>
<feature type="transmembrane region" description="Helical" evidence="10">
    <location>
        <begin position="433"/>
        <end position="453"/>
    </location>
</feature>
<evidence type="ECO:0000256" key="9">
    <source>
        <dbReference type="SAM" id="MobiDB-lite"/>
    </source>
</evidence>
<gene>
    <name evidence="11" type="ORF">BT63DRAFT_104797</name>
</gene>
<feature type="transmembrane region" description="Helical" evidence="10">
    <location>
        <begin position="666"/>
        <end position="684"/>
    </location>
</feature>
<keyword evidence="6" id="KW-0653">Protein transport</keyword>
<feature type="transmembrane region" description="Helical" evidence="10">
    <location>
        <begin position="360"/>
        <end position="379"/>
    </location>
</feature>
<dbReference type="AlphaFoldDB" id="A0A6A6TZZ6"/>
<dbReference type="GO" id="GO:0035673">
    <property type="term" value="F:oligopeptide transmembrane transporter activity"/>
    <property type="evidence" value="ECO:0007669"/>
    <property type="project" value="InterPro"/>
</dbReference>
<feature type="compositionally biased region" description="Polar residues" evidence="9">
    <location>
        <begin position="8"/>
        <end position="21"/>
    </location>
</feature>
<feature type="transmembrane region" description="Helical" evidence="10">
    <location>
        <begin position="713"/>
        <end position="729"/>
    </location>
</feature>
<organism evidence="11 12">
    <name type="scientific">Microthyrium microscopicum</name>
    <dbReference type="NCBI Taxonomy" id="703497"/>
    <lineage>
        <taxon>Eukaryota</taxon>
        <taxon>Fungi</taxon>
        <taxon>Dikarya</taxon>
        <taxon>Ascomycota</taxon>
        <taxon>Pezizomycotina</taxon>
        <taxon>Dothideomycetes</taxon>
        <taxon>Dothideomycetes incertae sedis</taxon>
        <taxon>Microthyriales</taxon>
        <taxon>Microthyriaceae</taxon>
        <taxon>Microthyrium</taxon>
    </lineage>
</organism>
<evidence type="ECO:0000256" key="6">
    <source>
        <dbReference type="ARBA" id="ARBA00022927"/>
    </source>
</evidence>
<evidence type="ECO:0000256" key="1">
    <source>
        <dbReference type="ARBA" id="ARBA00004141"/>
    </source>
</evidence>
<feature type="transmembrane region" description="Helical" evidence="10">
    <location>
        <begin position="512"/>
        <end position="531"/>
    </location>
</feature>
<feature type="transmembrane region" description="Helical" evidence="10">
    <location>
        <begin position="217"/>
        <end position="238"/>
    </location>
</feature>
<feature type="transmembrane region" description="Helical" evidence="10">
    <location>
        <begin position="111"/>
        <end position="129"/>
    </location>
</feature>
<feature type="compositionally biased region" description="Basic and acidic residues" evidence="9">
    <location>
        <begin position="33"/>
        <end position="47"/>
    </location>
</feature>
<reference evidence="11" key="1">
    <citation type="journal article" date="2020" name="Stud. Mycol.">
        <title>101 Dothideomycetes genomes: a test case for predicting lifestyles and emergence of pathogens.</title>
        <authorList>
            <person name="Haridas S."/>
            <person name="Albert R."/>
            <person name="Binder M."/>
            <person name="Bloem J."/>
            <person name="Labutti K."/>
            <person name="Salamov A."/>
            <person name="Andreopoulos B."/>
            <person name="Baker S."/>
            <person name="Barry K."/>
            <person name="Bills G."/>
            <person name="Bluhm B."/>
            <person name="Cannon C."/>
            <person name="Castanera R."/>
            <person name="Culley D."/>
            <person name="Daum C."/>
            <person name="Ezra D."/>
            <person name="Gonzalez J."/>
            <person name="Henrissat B."/>
            <person name="Kuo A."/>
            <person name="Liang C."/>
            <person name="Lipzen A."/>
            <person name="Lutzoni F."/>
            <person name="Magnuson J."/>
            <person name="Mondo S."/>
            <person name="Nolan M."/>
            <person name="Ohm R."/>
            <person name="Pangilinan J."/>
            <person name="Park H.-J."/>
            <person name="Ramirez L."/>
            <person name="Alfaro M."/>
            <person name="Sun H."/>
            <person name="Tritt A."/>
            <person name="Yoshinaga Y."/>
            <person name="Zwiers L.-H."/>
            <person name="Turgeon B."/>
            <person name="Goodwin S."/>
            <person name="Spatafora J."/>
            <person name="Crous P."/>
            <person name="Grigoriev I."/>
        </authorList>
    </citation>
    <scope>NUCLEOTIDE SEQUENCE</scope>
    <source>
        <strain evidence="11">CBS 115976</strain>
    </source>
</reference>
<feature type="transmembrane region" description="Helical" evidence="10">
    <location>
        <begin position="691"/>
        <end position="707"/>
    </location>
</feature>
<dbReference type="InterPro" id="IPR004813">
    <property type="entry name" value="OPT"/>
</dbReference>
<keyword evidence="4 10" id="KW-0812">Transmembrane</keyword>
<evidence type="ECO:0000256" key="5">
    <source>
        <dbReference type="ARBA" id="ARBA00022856"/>
    </source>
</evidence>
<proteinExistence type="inferred from homology"/>
<evidence type="ECO:0000256" key="2">
    <source>
        <dbReference type="ARBA" id="ARBA00008807"/>
    </source>
</evidence>
<dbReference type="PANTHER" id="PTHR22601">
    <property type="entry name" value="ISP4 LIKE PROTEIN"/>
    <property type="match status" value="1"/>
</dbReference>
<dbReference type="InterPro" id="IPR004648">
    <property type="entry name" value="Oligpept_transpt"/>
</dbReference>
<dbReference type="Pfam" id="PF03169">
    <property type="entry name" value="OPT"/>
    <property type="match status" value="1"/>
</dbReference>
<dbReference type="NCBIfam" id="TIGR00727">
    <property type="entry name" value="ISP4_OPT"/>
    <property type="match status" value="1"/>
</dbReference>
<evidence type="ECO:0000256" key="10">
    <source>
        <dbReference type="SAM" id="Phobius"/>
    </source>
</evidence>
<keyword evidence="5" id="KW-0571">Peptide transport</keyword>
<name>A0A6A6TZZ6_9PEZI</name>
<feature type="transmembrane region" description="Helical" evidence="10">
    <location>
        <begin position="135"/>
        <end position="155"/>
    </location>
</feature>
<evidence type="ECO:0000256" key="4">
    <source>
        <dbReference type="ARBA" id="ARBA00022692"/>
    </source>
</evidence>